<reference evidence="20 21" key="1">
    <citation type="journal article" date="2024" name="BMC Genomics">
        <title>Genome assembly of redclaw crayfish (Cherax quadricarinatus) provides insights into its immune adaptation and hypoxia tolerance.</title>
        <authorList>
            <person name="Liu Z."/>
            <person name="Zheng J."/>
            <person name="Li H."/>
            <person name="Fang K."/>
            <person name="Wang S."/>
            <person name="He J."/>
            <person name="Zhou D."/>
            <person name="Weng S."/>
            <person name="Chi M."/>
            <person name="Gu Z."/>
            <person name="He J."/>
            <person name="Li F."/>
            <person name="Wang M."/>
        </authorList>
    </citation>
    <scope>NUCLEOTIDE SEQUENCE [LARGE SCALE GENOMIC DNA]</scope>
    <source>
        <strain evidence="20">ZL_2023a</strain>
    </source>
</reference>
<evidence type="ECO:0000256" key="7">
    <source>
        <dbReference type="ARBA" id="ARBA00022692"/>
    </source>
</evidence>
<dbReference type="GO" id="GO:0005262">
    <property type="term" value="F:calcium channel activity"/>
    <property type="evidence" value="ECO:0007669"/>
    <property type="project" value="TreeGrafter"/>
</dbReference>
<comment type="caution">
    <text evidence="20">The sequence shown here is derived from an EMBL/GenBank/DDBJ whole genome shotgun (WGS) entry which is preliminary data.</text>
</comment>
<keyword evidence="6" id="KW-0109">Calcium transport</keyword>
<feature type="transmembrane region" description="Helical" evidence="18">
    <location>
        <begin position="175"/>
        <end position="198"/>
    </location>
</feature>
<evidence type="ECO:0000259" key="19">
    <source>
        <dbReference type="Pfam" id="PF01699"/>
    </source>
</evidence>
<evidence type="ECO:0000256" key="10">
    <source>
        <dbReference type="ARBA" id="ARBA00022847"/>
    </source>
</evidence>
<keyword evidence="4" id="KW-0050">Antiport</keyword>
<dbReference type="Gene3D" id="1.20.1420.30">
    <property type="entry name" value="NCX, central ion-binding region"/>
    <property type="match status" value="2"/>
</dbReference>
<feature type="transmembrane region" description="Helical" evidence="18">
    <location>
        <begin position="107"/>
        <end position="125"/>
    </location>
</feature>
<dbReference type="GO" id="GO:0008273">
    <property type="term" value="F:calcium, potassium:sodium antiporter activity"/>
    <property type="evidence" value="ECO:0007669"/>
    <property type="project" value="TreeGrafter"/>
</dbReference>
<evidence type="ECO:0000256" key="12">
    <source>
        <dbReference type="ARBA" id="ARBA00022989"/>
    </source>
</evidence>
<keyword evidence="11" id="KW-0630">Potassium</keyword>
<dbReference type="FunFam" id="1.20.1420.30:FF:000009">
    <property type="entry name" value="sodium/potassium/calcium exchanger 5 isoform X2"/>
    <property type="match status" value="1"/>
</dbReference>
<dbReference type="Pfam" id="PF01699">
    <property type="entry name" value="Na_Ca_ex"/>
    <property type="match status" value="2"/>
</dbReference>
<dbReference type="InterPro" id="IPR036259">
    <property type="entry name" value="MFS_trans_sf"/>
</dbReference>
<evidence type="ECO:0000256" key="3">
    <source>
        <dbReference type="ARBA" id="ARBA00022448"/>
    </source>
</evidence>
<evidence type="ECO:0000256" key="5">
    <source>
        <dbReference type="ARBA" id="ARBA00022538"/>
    </source>
</evidence>
<keyword evidence="8" id="KW-0732">Signal</keyword>
<feature type="transmembrane region" description="Helical" evidence="18">
    <location>
        <begin position="146"/>
        <end position="169"/>
    </location>
</feature>
<dbReference type="AlphaFoldDB" id="A0AAW0XYA1"/>
<dbReference type="GO" id="GO:0005886">
    <property type="term" value="C:plasma membrane"/>
    <property type="evidence" value="ECO:0007669"/>
    <property type="project" value="TreeGrafter"/>
</dbReference>
<keyword evidence="14" id="KW-0406">Ion transport</keyword>
<comment type="similarity">
    <text evidence="2">Belongs to the Ca(2+):cation antiporter (CaCA) (TC 2.A.19) family. SLC24A subfamily.</text>
</comment>
<evidence type="ECO:0000256" key="13">
    <source>
        <dbReference type="ARBA" id="ARBA00023053"/>
    </source>
</evidence>
<keyword evidence="12 18" id="KW-1133">Transmembrane helix</keyword>
<evidence type="ECO:0000256" key="1">
    <source>
        <dbReference type="ARBA" id="ARBA00004141"/>
    </source>
</evidence>
<feature type="transmembrane region" description="Helical" evidence="18">
    <location>
        <begin position="486"/>
        <end position="503"/>
    </location>
</feature>
<feature type="transmembrane region" description="Helical" evidence="18">
    <location>
        <begin position="235"/>
        <end position="253"/>
    </location>
</feature>
<keyword evidence="21" id="KW-1185">Reference proteome</keyword>
<dbReference type="InterPro" id="IPR004837">
    <property type="entry name" value="NaCa_Exmemb"/>
</dbReference>
<evidence type="ECO:0000256" key="2">
    <source>
        <dbReference type="ARBA" id="ARBA00005364"/>
    </source>
</evidence>
<evidence type="ECO:0000256" key="18">
    <source>
        <dbReference type="SAM" id="Phobius"/>
    </source>
</evidence>
<dbReference type="NCBIfam" id="TIGR00367">
    <property type="entry name" value="calcium/sodium antiporter"/>
    <property type="match status" value="1"/>
</dbReference>
<keyword evidence="5" id="KW-0633">Potassium transport</keyword>
<dbReference type="GO" id="GO:0015293">
    <property type="term" value="F:symporter activity"/>
    <property type="evidence" value="ECO:0007669"/>
    <property type="project" value="UniProtKB-KW"/>
</dbReference>
<feature type="domain" description="Sodium/calcium exchanger membrane region" evidence="19">
    <location>
        <begin position="111"/>
        <end position="253"/>
    </location>
</feature>
<name>A0AAW0XYA1_CHEQU</name>
<feature type="transmembrane region" description="Helical" evidence="18">
    <location>
        <begin position="515"/>
        <end position="533"/>
    </location>
</feature>
<keyword evidence="13" id="KW-0915">Sodium</keyword>
<dbReference type="FunFam" id="1.20.1420.30:FF:000018">
    <property type="entry name" value="Sodium/potassium/calcium exchanger 2"/>
    <property type="match status" value="1"/>
</dbReference>
<keyword evidence="7 18" id="KW-0812">Transmembrane</keyword>
<organism evidence="20 21">
    <name type="scientific">Cherax quadricarinatus</name>
    <name type="common">Australian red claw crayfish</name>
    <dbReference type="NCBI Taxonomy" id="27406"/>
    <lineage>
        <taxon>Eukaryota</taxon>
        <taxon>Metazoa</taxon>
        <taxon>Ecdysozoa</taxon>
        <taxon>Arthropoda</taxon>
        <taxon>Crustacea</taxon>
        <taxon>Multicrustacea</taxon>
        <taxon>Malacostraca</taxon>
        <taxon>Eumalacostraca</taxon>
        <taxon>Eucarida</taxon>
        <taxon>Decapoda</taxon>
        <taxon>Pleocyemata</taxon>
        <taxon>Astacidea</taxon>
        <taxon>Parastacoidea</taxon>
        <taxon>Parastacidae</taxon>
        <taxon>Cherax</taxon>
    </lineage>
</organism>
<evidence type="ECO:0000256" key="8">
    <source>
        <dbReference type="ARBA" id="ARBA00022729"/>
    </source>
</evidence>
<proteinExistence type="inferred from homology"/>
<feature type="transmembrane region" description="Helical" evidence="18">
    <location>
        <begin position="416"/>
        <end position="438"/>
    </location>
</feature>
<evidence type="ECO:0000313" key="20">
    <source>
        <dbReference type="EMBL" id="KAK8748010.1"/>
    </source>
</evidence>
<feature type="transmembrane region" description="Helical" evidence="18">
    <location>
        <begin position="450"/>
        <end position="474"/>
    </location>
</feature>
<evidence type="ECO:0000256" key="17">
    <source>
        <dbReference type="SAM" id="MobiDB-lite"/>
    </source>
</evidence>
<evidence type="ECO:0000313" key="21">
    <source>
        <dbReference type="Proteomes" id="UP001445076"/>
    </source>
</evidence>
<dbReference type="Proteomes" id="UP001445076">
    <property type="component" value="Unassembled WGS sequence"/>
</dbReference>
<keyword evidence="15 18" id="KW-0472">Membrane</keyword>
<keyword evidence="16" id="KW-0739">Sodium transport</keyword>
<feature type="transmembrane region" description="Helical" evidence="18">
    <location>
        <begin position="210"/>
        <end position="229"/>
    </location>
</feature>
<evidence type="ECO:0000256" key="11">
    <source>
        <dbReference type="ARBA" id="ARBA00022958"/>
    </source>
</evidence>
<dbReference type="InterPro" id="IPR044880">
    <property type="entry name" value="NCX_ion-bd_dom_sf"/>
</dbReference>
<gene>
    <name evidence="20" type="ORF">OTU49_016269</name>
</gene>
<evidence type="ECO:0000256" key="14">
    <source>
        <dbReference type="ARBA" id="ARBA00023065"/>
    </source>
</evidence>
<sequence>MGLAARLGMRTRRARLRPLLLATFTYLGLVTLLTHGHTLLRHPGESVAPEAEASSAGLVSRHLLQDDEENYSSSSPSSPPQENCTLPAIEQFPRGFMSPSARKSGGLIVHIIITIYMFVGIAIVCDEYFVPSLEMICDGLHLSEDVAGATFMAAGSSAPELATSVIAVFVAKDDIGISGVIGSAVFNIMFVISVCALFSGRVININWWPLIRDSTYYCLAIFALLLTIYDEEVTWYESTFLLLLYLLYIVMMWNNSRLEVWANTLNVPFKNATQGEKSTLFGTKPVPPMGDPGLVKDPTDPNNPELGQQDGEGMPKQVEPAEVEAAPTRSMAPEMKDDDVSPWTVPVGICERINWALSLPLVALHHFTTPDCRRERFRRWHLITFIMSMIWIAAYSYVMVWMITIIGFTLGIPDTVMGLTLIAVGVSAPDALSSLCVAKQGFGDMAVSNAIGSNVFDILLCLGFPWFLKTAVIYPGTIVPVESRGLTYSTISLFSTVIFLIIATHMNGWKLDKKYGVVLMFWYLIFMVFASLYELNVFGYLNPPECSSPY</sequence>
<dbReference type="InterPro" id="IPR004481">
    <property type="entry name" value="K/Na/Ca-exchanger"/>
</dbReference>
<evidence type="ECO:0000256" key="9">
    <source>
        <dbReference type="ARBA" id="ARBA00022837"/>
    </source>
</evidence>
<dbReference type="GO" id="GO:0006874">
    <property type="term" value="P:intracellular calcium ion homeostasis"/>
    <property type="evidence" value="ECO:0007669"/>
    <property type="project" value="TreeGrafter"/>
</dbReference>
<feature type="region of interest" description="Disordered" evidence="17">
    <location>
        <begin position="291"/>
        <end position="337"/>
    </location>
</feature>
<evidence type="ECO:0000256" key="15">
    <source>
        <dbReference type="ARBA" id="ARBA00023136"/>
    </source>
</evidence>
<evidence type="ECO:0000256" key="16">
    <source>
        <dbReference type="ARBA" id="ARBA00023201"/>
    </source>
</evidence>
<evidence type="ECO:0000256" key="6">
    <source>
        <dbReference type="ARBA" id="ARBA00022568"/>
    </source>
</evidence>
<keyword evidence="10" id="KW-0769">Symport</keyword>
<dbReference type="PANTHER" id="PTHR10846:SF74">
    <property type="entry name" value="SODIUM_POTASSIUM_CALCIUM EXCHANGER CG1090-RELATED"/>
    <property type="match status" value="1"/>
</dbReference>
<protein>
    <recommendedName>
        <fullName evidence="19">Sodium/calcium exchanger membrane region domain-containing protein</fullName>
    </recommendedName>
</protein>
<keyword evidence="3" id="KW-0813">Transport</keyword>
<keyword evidence="9" id="KW-0106">Calcium</keyword>
<dbReference type="SUPFAM" id="SSF103473">
    <property type="entry name" value="MFS general substrate transporter"/>
    <property type="match status" value="1"/>
</dbReference>
<dbReference type="PANTHER" id="PTHR10846">
    <property type="entry name" value="SODIUM/POTASSIUM/CALCIUM EXCHANGER"/>
    <property type="match status" value="1"/>
</dbReference>
<feature type="domain" description="Sodium/calcium exchanger membrane region" evidence="19">
    <location>
        <begin position="381"/>
        <end position="530"/>
    </location>
</feature>
<accession>A0AAW0XYA1</accession>
<comment type="subcellular location">
    <subcellularLocation>
        <location evidence="1">Membrane</location>
        <topology evidence="1">Multi-pass membrane protein</topology>
    </subcellularLocation>
</comment>
<dbReference type="EMBL" id="JARKIK010000013">
    <property type="protein sequence ID" value="KAK8748010.1"/>
    <property type="molecule type" value="Genomic_DNA"/>
</dbReference>
<feature type="transmembrane region" description="Helical" evidence="18">
    <location>
        <begin position="382"/>
        <end position="410"/>
    </location>
</feature>
<evidence type="ECO:0000256" key="4">
    <source>
        <dbReference type="ARBA" id="ARBA00022449"/>
    </source>
</evidence>